<feature type="domain" description="DNA replication/recombination mediator RecO N-terminal" evidence="5">
    <location>
        <begin position="2"/>
        <end position="45"/>
    </location>
</feature>
<gene>
    <name evidence="4" type="primary">recO</name>
    <name evidence="6" type="ORF">SAMN04488528_100279</name>
</gene>
<dbReference type="AlphaFoldDB" id="A0A1I0VHI1"/>
<dbReference type="SUPFAM" id="SSF57863">
    <property type="entry name" value="ArfGap/RecO-like zinc finger"/>
    <property type="match status" value="1"/>
</dbReference>
<protein>
    <recommendedName>
        <fullName evidence="4">DNA repair protein RecO</fullName>
    </recommendedName>
    <alternativeName>
        <fullName evidence="4">Recombination protein O</fullName>
    </alternativeName>
</protein>
<comment type="function">
    <text evidence="4">Involved in DNA repair and RecF pathway recombination.</text>
</comment>
<keyword evidence="7" id="KW-1185">Reference proteome</keyword>
<dbReference type="InterPro" id="IPR042242">
    <property type="entry name" value="RecO_C"/>
</dbReference>
<name>A0A1I0VHI1_9CLOT</name>
<evidence type="ECO:0000313" key="6">
    <source>
        <dbReference type="EMBL" id="SFA75834.1"/>
    </source>
</evidence>
<keyword evidence="2 4" id="KW-0233">DNA recombination</keyword>
<dbReference type="GO" id="GO:0006310">
    <property type="term" value="P:DNA recombination"/>
    <property type="evidence" value="ECO:0007669"/>
    <property type="project" value="UniProtKB-UniRule"/>
</dbReference>
<keyword evidence="1 4" id="KW-0227">DNA damage</keyword>
<reference evidence="6 7" key="1">
    <citation type="submission" date="2016-10" db="EMBL/GenBank/DDBJ databases">
        <authorList>
            <person name="de Groot N.N."/>
        </authorList>
    </citation>
    <scope>NUCLEOTIDE SEQUENCE [LARGE SCALE GENOMIC DNA]</scope>
    <source>
        <strain evidence="6 7">DSM 12271</strain>
    </source>
</reference>
<evidence type="ECO:0000256" key="1">
    <source>
        <dbReference type="ARBA" id="ARBA00022763"/>
    </source>
</evidence>
<dbReference type="InterPro" id="IPR003717">
    <property type="entry name" value="RecO"/>
</dbReference>
<dbReference type="GO" id="GO:0006302">
    <property type="term" value="P:double-strand break repair"/>
    <property type="evidence" value="ECO:0007669"/>
    <property type="project" value="TreeGrafter"/>
</dbReference>
<accession>A0A1I0VHI1</accession>
<dbReference type="HAMAP" id="MF_00201">
    <property type="entry name" value="RecO"/>
    <property type="match status" value="1"/>
</dbReference>
<evidence type="ECO:0000256" key="4">
    <source>
        <dbReference type="HAMAP-Rule" id="MF_00201"/>
    </source>
</evidence>
<proteinExistence type="inferred from homology"/>
<dbReference type="InterPro" id="IPR037278">
    <property type="entry name" value="ARFGAP/RecO"/>
</dbReference>
<keyword evidence="3 4" id="KW-0234">DNA repair</keyword>
<dbReference type="Pfam" id="PF02565">
    <property type="entry name" value="RecO_C"/>
    <property type="match status" value="1"/>
</dbReference>
<dbReference type="GO" id="GO:0043590">
    <property type="term" value="C:bacterial nucleoid"/>
    <property type="evidence" value="ECO:0007669"/>
    <property type="project" value="TreeGrafter"/>
</dbReference>
<dbReference type="Gene3D" id="1.20.1440.120">
    <property type="entry name" value="Recombination protein O, C-terminal domain"/>
    <property type="match status" value="1"/>
</dbReference>
<dbReference type="NCBIfam" id="TIGR00613">
    <property type="entry name" value="reco"/>
    <property type="match status" value="1"/>
</dbReference>
<evidence type="ECO:0000256" key="3">
    <source>
        <dbReference type="ARBA" id="ARBA00023204"/>
    </source>
</evidence>
<dbReference type="EMBL" id="FOKI01000002">
    <property type="protein sequence ID" value="SFA75834.1"/>
    <property type="molecule type" value="Genomic_DNA"/>
</dbReference>
<organism evidence="6 7">
    <name type="scientific">Clostridium frigidicarnis</name>
    <dbReference type="NCBI Taxonomy" id="84698"/>
    <lineage>
        <taxon>Bacteria</taxon>
        <taxon>Bacillati</taxon>
        <taxon>Bacillota</taxon>
        <taxon>Clostridia</taxon>
        <taxon>Eubacteriales</taxon>
        <taxon>Clostridiaceae</taxon>
        <taxon>Clostridium</taxon>
    </lineage>
</organism>
<evidence type="ECO:0000313" key="7">
    <source>
        <dbReference type="Proteomes" id="UP000198619"/>
    </source>
</evidence>
<evidence type="ECO:0000259" key="5">
    <source>
        <dbReference type="Pfam" id="PF11967"/>
    </source>
</evidence>
<evidence type="ECO:0000256" key="2">
    <source>
        <dbReference type="ARBA" id="ARBA00023172"/>
    </source>
</evidence>
<comment type="similarity">
    <text evidence="4">Belongs to the RecO family.</text>
</comment>
<dbReference type="InterPro" id="IPR022572">
    <property type="entry name" value="DNA_rep/recomb_RecO_N"/>
</dbReference>
<sequence>MVAKGAKKNNNKLFSSALPLCFGEYILFKGKGIPNISEARVINSFRGCLEDLEKLTYTTYLCELIDISMVEEEPNYELFKEFITSLYLLSSGALDHELLVRSFELKLLKSTGYGLDLNKCCVCKRNIAYCDYISLSQGGGVCFNCEKKYGIEVSSETYNILRYLNQYPVQSIYKLRLNKVIKKELQDIMINIIYNVYQRKPKSLEMLRLIKDGE</sequence>
<dbReference type="PANTHER" id="PTHR33991">
    <property type="entry name" value="DNA REPAIR PROTEIN RECO"/>
    <property type="match status" value="1"/>
</dbReference>
<dbReference type="Proteomes" id="UP000198619">
    <property type="component" value="Unassembled WGS sequence"/>
</dbReference>
<dbReference type="STRING" id="84698.SAMN04488528_100279"/>
<dbReference type="PANTHER" id="PTHR33991:SF1">
    <property type="entry name" value="DNA REPAIR PROTEIN RECO"/>
    <property type="match status" value="1"/>
</dbReference>
<dbReference type="Pfam" id="PF11967">
    <property type="entry name" value="RecO_N"/>
    <property type="match status" value="1"/>
</dbReference>